<protein>
    <recommendedName>
        <fullName evidence="2">Tc1-like transposase DDE domain-containing protein</fullName>
    </recommendedName>
</protein>
<evidence type="ECO:0000259" key="2">
    <source>
        <dbReference type="Pfam" id="PF13358"/>
    </source>
</evidence>
<keyword evidence="4" id="KW-1185">Reference proteome</keyword>
<dbReference type="Gene3D" id="3.30.420.10">
    <property type="entry name" value="Ribonuclease H-like superfamily/Ribonuclease H"/>
    <property type="match status" value="1"/>
</dbReference>
<gene>
    <name evidence="3" type="ORF">GCM10007384_39900</name>
</gene>
<dbReference type="InterPro" id="IPR036397">
    <property type="entry name" value="RNaseH_sf"/>
</dbReference>
<dbReference type="EMBL" id="BMWS01000107">
    <property type="protein sequence ID" value="GGX36787.1"/>
    <property type="molecule type" value="Genomic_DNA"/>
</dbReference>
<feature type="coiled-coil region" evidence="1">
    <location>
        <begin position="35"/>
        <end position="62"/>
    </location>
</feature>
<feature type="domain" description="Tc1-like transposase DDE" evidence="2">
    <location>
        <begin position="6"/>
        <end position="45"/>
    </location>
</feature>
<name>A0A918N4F8_9FLAO</name>
<keyword evidence="1" id="KW-0175">Coiled coil</keyword>
<evidence type="ECO:0000256" key="1">
    <source>
        <dbReference type="SAM" id="Coils"/>
    </source>
</evidence>
<dbReference type="InterPro" id="IPR038717">
    <property type="entry name" value="Tc1-like_DDE_dom"/>
</dbReference>
<dbReference type="AlphaFoldDB" id="A0A918N4F8"/>
<reference evidence="3 4" key="1">
    <citation type="journal article" date="2014" name="Int. J. Syst. Evol. Microbiol.">
        <title>Complete genome sequence of Corynebacterium casei LMG S-19264T (=DSM 44701T), isolated from a smear-ripened cheese.</title>
        <authorList>
            <consortium name="US DOE Joint Genome Institute (JGI-PGF)"/>
            <person name="Walter F."/>
            <person name="Albersmeier A."/>
            <person name="Kalinowski J."/>
            <person name="Ruckert C."/>
        </authorList>
    </citation>
    <scope>NUCLEOTIDE SEQUENCE [LARGE SCALE GENOMIC DNA]</scope>
    <source>
        <strain evidence="3 4">KCTC 12285</strain>
    </source>
</reference>
<organism evidence="3 4">
    <name type="scientific">Aquimarina muelleri</name>
    <dbReference type="NCBI Taxonomy" id="279356"/>
    <lineage>
        <taxon>Bacteria</taxon>
        <taxon>Pseudomonadati</taxon>
        <taxon>Bacteroidota</taxon>
        <taxon>Flavobacteriia</taxon>
        <taxon>Flavobacteriales</taxon>
        <taxon>Flavobacteriaceae</taxon>
        <taxon>Aquimarina</taxon>
    </lineage>
</organism>
<proteinExistence type="predicted"/>
<dbReference type="Pfam" id="PF13358">
    <property type="entry name" value="DDE_3"/>
    <property type="match status" value="1"/>
</dbReference>
<accession>A0A918N4F8</accession>
<dbReference type="RefSeq" id="WP_194584660.1">
    <property type="nucleotide sequence ID" value="NZ_JAPHPZ010000150.1"/>
</dbReference>
<sequence>MLVLPENIVLLNIPPYCPELNPAEKIWQWMKKNIAIKIYDTLDDLEQKIEQLIEKLEGEIVKSITAYQFYLKAYYSIFKV</sequence>
<evidence type="ECO:0000313" key="4">
    <source>
        <dbReference type="Proteomes" id="UP000601108"/>
    </source>
</evidence>
<dbReference type="GO" id="GO:0003676">
    <property type="term" value="F:nucleic acid binding"/>
    <property type="evidence" value="ECO:0007669"/>
    <property type="project" value="InterPro"/>
</dbReference>
<comment type="caution">
    <text evidence="3">The sequence shown here is derived from an EMBL/GenBank/DDBJ whole genome shotgun (WGS) entry which is preliminary data.</text>
</comment>
<dbReference type="Proteomes" id="UP000601108">
    <property type="component" value="Unassembled WGS sequence"/>
</dbReference>
<evidence type="ECO:0000313" key="3">
    <source>
        <dbReference type="EMBL" id="GGX36787.1"/>
    </source>
</evidence>